<keyword evidence="3" id="KW-1185">Reference proteome</keyword>
<evidence type="ECO:0000313" key="3">
    <source>
        <dbReference type="Proteomes" id="UP000636960"/>
    </source>
</evidence>
<name>A0A919N1L1_9ACTN</name>
<evidence type="ECO:0000256" key="1">
    <source>
        <dbReference type="SAM" id="MobiDB-lite"/>
    </source>
</evidence>
<accession>A0A919N1L1</accession>
<dbReference type="Proteomes" id="UP000636960">
    <property type="component" value="Unassembled WGS sequence"/>
</dbReference>
<dbReference type="AlphaFoldDB" id="A0A919N1L1"/>
<proteinExistence type="predicted"/>
<dbReference type="RefSeq" id="WP_203783938.1">
    <property type="nucleotide sequence ID" value="NZ_BOMV01000055.1"/>
</dbReference>
<sequence>MWPFQRNRDPDAGRIDPADGDPTARALAGFMRAGDWRGVRDILAEATEPDTRACLLESAVEAGGAGDWIGGWARAEPDSTLPGLVRGCHATRDDPAAAERILGDVVRRDPDEVTARTWLLISGRRLGIGADEARDRFDQVVRRWPGHLIGYEQRMRYLSLRACGTGRQMFAFAREAMLKAKPGSLLPGLLPLAHLEQAATMTAGAARDYLHEATVRADLLTAAGHSLFHPDFAPAIGWTRRANVFAAAFHLAGEHHAAARVFDLIGDRVSARPWIFFDPTDPVRLFTGARTEAYNRRF</sequence>
<dbReference type="EMBL" id="BOMV01000055">
    <property type="protein sequence ID" value="GIE97207.1"/>
    <property type="molecule type" value="Genomic_DNA"/>
</dbReference>
<feature type="region of interest" description="Disordered" evidence="1">
    <location>
        <begin position="1"/>
        <end position="21"/>
    </location>
</feature>
<reference evidence="2" key="1">
    <citation type="submission" date="2021-01" db="EMBL/GenBank/DDBJ databases">
        <title>Whole genome shotgun sequence of Actinoplanes rishiriensis NBRC 108556.</title>
        <authorList>
            <person name="Komaki H."/>
            <person name="Tamura T."/>
        </authorList>
    </citation>
    <scope>NUCLEOTIDE SEQUENCE</scope>
    <source>
        <strain evidence="2">NBRC 108556</strain>
    </source>
</reference>
<comment type="caution">
    <text evidence="2">The sequence shown here is derived from an EMBL/GenBank/DDBJ whole genome shotgun (WGS) entry which is preliminary data.</text>
</comment>
<evidence type="ECO:0008006" key="4">
    <source>
        <dbReference type="Google" id="ProtNLM"/>
    </source>
</evidence>
<evidence type="ECO:0000313" key="2">
    <source>
        <dbReference type="EMBL" id="GIE97207.1"/>
    </source>
</evidence>
<feature type="compositionally biased region" description="Basic and acidic residues" evidence="1">
    <location>
        <begin position="1"/>
        <end position="17"/>
    </location>
</feature>
<protein>
    <recommendedName>
        <fullName evidence="4">Tetratricopeptide repeat protein</fullName>
    </recommendedName>
</protein>
<organism evidence="2 3">
    <name type="scientific">Paractinoplanes rishiriensis</name>
    <dbReference type="NCBI Taxonomy" id="1050105"/>
    <lineage>
        <taxon>Bacteria</taxon>
        <taxon>Bacillati</taxon>
        <taxon>Actinomycetota</taxon>
        <taxon>Actinomycetes</taxon>
        <taxon>Micromonosporales</taxon>
        <taxon>Micromonosporaceae</taxon>
        <taxon>Paractinoplanes</taxon>
    </lineage>
</organism>
<gene>
    <name evidence="2" type="ORF">Ari01nite_46720</name>
</gene>